<feature type="region of interest" description="Disordered" evidence="1">
    <location>
        <begin position="51"/>
        <end position="77"/>
    </location>
</feature>
<feature type="compositionally biased region" description="Polar residues" evidence="1">
    <location>
        <begin position="53"/>
        <end position="66"/>
    </location>
</feature>
<dbReference type="AlphaFoldDB" id="B9XFT1"/>
<evidence type="ECO:0000313" key="2">
    <source>
        <dbReference type="EMBL" id="EEF61445.1"/>
    </source>
</evidence>
<feature type="region of interest" description="Disordered" evidence="1">
    <location>
        <begin position="1"/>
        <end position="20"/>
    </location>
</feature>
<proteinExistence type="predicted"/>
<feature type="compositionally biased region" description="Polar residues" evidence="1">
    <location>
        <begin position="9"/>
        <end position="20"/>
    </location>
</feature>
<organism evidence="2 3">
    <name type="scientific">Pedosphaera parvula (strain Ellin514)</name>
    <dbReference type="NCBI Taxonomy" id="320771"/>
    <lineage>
        <taxon>Bacteria</taxon>
        <taxon>Pseudomonadati</taxon>
        <taxon>Verrucomicrobiota</taxon>
        <taxon>Pedosphaerae</taxon>
        <taxon>Pedosphaerales</taxon>
        <taxon>Pedosphaeraceae</taxon>
        <taxon>Pedosphaera</taxon>
    </lineage>
</organism>
<comment type="caution">
    <text evidence="2">The sequence shown here is derived from an EMBL/GenBank/DDBJ whole genome shotgun (WGS) entry which is preliminary data.</text>
</comment>
<evidence type="ECO:0000313" key="3">
    <source>
        <dbReference type="Proteomes" id="UP000003688"/>
    </source>
</evidence>
<gene>
    <name evidence="2" type="ORF">Cflav_PD4466</name>
</gene>
<protein>
    <submittedName>
        <fullName evidence="2">Uncharacterized protein</fullName>
    </submittedName>
</protein>
<dbReference type="Proteomes" id="UP000003688">
    <property type="component" value="Unassembled WGS sequence"/>
</dbReference>
<evidence type="ECO:0000256" key="1">
    <source>
        <dbReference type="SAM" id="MobiDB-lite"/>
    </source>
</evidence>
<dbReference type="RefSeq" id="WP_007414677.1">
    <property type="nucleotide sequence ID" value="NZ_ABOX02000010.1"/>
</dbReference>
<dbReference type="EMBL" id="ABOX02000010">
    <property type="protein sequence ID" value="EEF61445.1"/>
    <property type="molecule type" value="Genomic_DNA"/>
</dbReference>
<accession>B9XFT1</accession>
<name>B9XFT1_PEDPL</name>
<keyword evidence="3" id="KW-1185">Reference proteome</keyword>
<feature type="compositionally biased region" description="Basic and acidic residues" evidence="1">
    <location>
        <begin position="67"/>
        <end position="77"/>
    </location>
</feature>
<sequence>MPFKAKLPSSISPTTTIARQRQINQNTSAVITLSPLQWERAGVRENAPRLSIASGSSTLQNPTTFSHTDKHLTNSTR</sequence>
<reference evidence="2 3" key="1">
    <citation type="journal article" date="2011" name="J. Bacteriol.">
        <title>Genome sequence of 'Pedosphaera parvula' Ellin514, an aerobic Verrucomicrobial isolate from pasture soil.</title>
        <authorList>
            <person name="Kant R."/>
            <person name="van Passel M.W."/>
            <person name="Sangwan P."/>
            <person name="Palva A."/>
            <person name="Lucas S."/>
            <person name="Copeland A."/>
            <person name="Lapidus A."/>
            <person name="Glavina Del Rio T."/>
            <person name="Dalin E."/>
            <person name="Tice H."/>
            <person name="Bruce D."/>
            <person name="Goodwin L."/>
            <person name="Pitluck S."/>
            <person name="Chertkov O."/>
            <person name="Larimer F.W."/>
            <person name="Land M.L."/>
            <person name="Hauser L."/>
            <person name="Brettin T.S."/>
            <person name="Detter J.C."/>
            <person name="Han S."/>
            <person name="de Vos W.M."/>
            <person name="Janssen P.H."/>
            <person name="Smidt H."/>
        </authorList>
    </citation>
    <scope>NUCLEOTIDE SEQUENCE [LARGE SCALE GENOMIC DNA]</scope>
    <source>
        <strain evidence="2 3">Ellin514</strain>
    </source>
</reference>